<dbReference type="InterPro" id="IPR036770">
    <property type="entry name" value="Ankyrin_rpt-contain_sf"/>
</dbReference>
<sequence length="309" mass="34956">MSLLQLPYELLLEVLSYLVEDSDVKCLVLVNRYLYELFNDILYTRDIRSGINRAFFWSVYHGHAENLRRLIRLGVDINLREAPWTWEMVTELLPGVPDTLHRMDYEIELLPSVPSVPRPLSHRHSYKLCTSAQRIAAHNGFITGLSLLLEAGAKIEGSNLHGDPSPLALAILQDHAEVFHLLLNAMTEELRSEKQAPSQMTYLELASHHHRPEMVRAMISKGADVAIKDSRGRTPLMHAILSGGYLHWPTHVDRDLNLISPGPPLAPAMFETMKVLLDAGADPSCEVLPYPQNFRSEDFELDEIKLGLE</sequence>
<dbReference type="SMART" id="SM00248">
    <property type="entry name" value="ANK"/>
    <property type="match status" value="5"/>
</dbReference>
<keyword evidence="2 3" id="KW-0040">ANK repeat</keyword>
<dbReference type="InParanoid" id="A0A1E1KW94"/>
<proteinExistence type="predicted"/>
<dbReference type="PROSITE" id="PS50181">
    <property type="entry name" value="FBOX"/>
    <property type="match status" value="1"/>
</dbReference>
<dbReference type="InterPro" id="IPR002110">
    <property type="entry name" value="Ankyrin_rpt"/>
</dbReference>
<dbReference type="Pfam" id="PF12937">
    <property type="entry name" value="F-box-like"/>
    <property type="match status" value="1"/>
</dbReference>
<dbReference type="InterPro" id="IPR001810">
    <property type="entry name" value="F-box_dom"/>
</dbReference>
<dbReference type="InterPro" id="IPR036047">
    <property type="entry name" value="F-box-like_dom_sf"/>
</dbReference>
<evidence type="ECO:0000259" key="4">
    <source>
        <dbReference type="PROSITE" id="PS50181"/>
    </source>
</evidence>
<feature type="repeat" description="ANK" evidence="3">
    <location>
        <begin position="198"/>
        <end position="230"/>
    </location>
</feature>
<dbReference type="Gene3D" id="1.25.40.20">
    <property type="entry name" value="Ankyrin repeat-containing domain"/>
    <property type="match status" value="1"/>
</dbReference>
<gene>
    <name evidence="5" type="ORF">RCO7_06287</name>
</gene>
<evidence type="ECO:0000256" key="3">
    <source>
        <dbReference type="PROSITE-ProRule" id="PRU00023"/>
    </source>
</evidence>
<evidence type="ECO:0000256" key="2">
    <source>
        <dbReference type="ARBA" id="ARBA00023043"/>
    </source>
</evidence>
<evidence type="ECO:0000313" key="6">
    <source>
        <dbReference type="Proteomes" id="UP000178129"/>
    </source>
</evidence>
<accession>A0A1E1KW94</accession>
<name>A0A1E1KW94_9HELO</name>
<reference evidence="6" key="1">
    <citation type="submission" date="2016-03" db="EMBL/GenBank/DDBJ databases">
        <authorList>
            <person name="Ploux O."/>
        </authorList>
    </citation>
    <scope>NUCLEOTIDE SEQUENCE [LARGE SCALE GENOMIC DNA]</scope>
    <source>
        <strain evidence="6">UK7</strain>
    </source>
</reference>
<feature type="domain" description="F-box" evidence="4">
    <location>
        <begin position="1"/>
        <end position="47"/>
    </location>
</feature>
<keyword evidence="1" id="KW-0677">Repeat</keyword>
<comment type="caution">
    <text evidence="5">The sequence shown here is derived from an EMBL/GenBank/DDBJ whole genome shotgun (WGS) entry which is preliminary data.</text>
</comment>
<dbReference type="EMBL" id="FJUW01000025">
    <property type="protein sequence ID" value="CZT02453.1"/>
    <property type="molecule type" value="Genomic_DNA"/>
</dbReference>
<keyword evidence="6" id="KW-1185">Reference proteome</keyword>
<evidence type="ECO:0000313" key="5">
    <source>
        <dbReference type="EMBL" id="CZT02453.1"/>
    </source>
</evidence>
<evidence type="ECO:0000256" key="1">
    <source>
        <dbReference type="ARBA" id="ARBA00022737"/>
    </source>
</evidence>
<dbReference type="STRING" id="914237.A0A1E1KW94"/>
<dbReference type="AlphaFoldDB" id="A0A1E1KW94"/>
<protein>
    <recommendedName>
        <fullName evidence="4">F-box domain-containing protein</fullName>
    </recommendedName>
</protein>
<dbReference type="PANTHER" id="PTHR24189">
    <property type="entry name" value="MYOTROPHIN"/>
    <property type="match status" value="1"/>
</dbReference>
<dbReference type="Proteomes" id="UP000178129">
    <property type="component" value="Unassembled WGS sequence"/>
</dbReference>
<dbReference type="PROSITE" id="PS50088">
    <property type="entry name" value="ANK_REPEAT"/>
    <property type="match status" value="1"/>
</dbReference>
<organism evidence="5 6">
    <name type="scientific">Rhynchosporium graminicola</name>
    <dbReference type="NCBI Taxonomy" id="2792576"/>
    <lineage>
        <taxon>Eukaryota</taxon>
        <taxon>Fungi</taxon>
        <taxon>Dikarya</taxon>
        <taxon>Ascomycota</taxon>
        <taxon>Pezizomycotina</taxon>
        <taxon>Leotiomycetes</taxon>
        <taxon>Helotiales</taxon>
        <taxon>Ploettnerulaceae</taxon>
        <taxon>Rhynchosporium</taxon>
    </lineage>
</organism>
<dbReference type="PANTHER" id="PTHR24189:SF50">
    <property type="entry name" value="ANKYRIN REPEAT AND SOCS BOX PROTEIN 2"/>
    <property type="match status" value="1"/>
</dbReference>
<dbReference type="InterPro" id="IPR050745">
    <property type="entry name" value="Multifunctional_regulatory"/>
</dbReference>
<dbReference type="SUPFAM" id="SSF81383">
    <property type="entry name" value="F-box domain"/>
    <property type="match status" value="1"/>
</dbReference>
<dbReference type="SUPFAM" id="SSF48403">
    <property type="entry name" value="Ankyrin repeat"/>
    <property type="match status" value="1"/>
</dbReference>